<dbReference type="Proteomes" id="UP000191931">
    <property type="component" value="Unassembled WGS sequence"/>
</dbReference>
<dbReference type="GO" id="GO:0006935">
    <property type="term" value="P:chemotaxis"/>
    <property type="evidence" value="ECO:0007669"/>
    <property type="project" value="UniProtKB-KW"/>
</dbReference>
<gene>
    <name evidence="3" type="ORF">MTBBW1_830027</name>
</gene>
<feature type="domain" description="Chemotaxis phosphatase CheX-like" evidence="2">
    <location>
        <begin position="42"/>
        <end position="139"/>
    </location>
</feature>
<dbReference type="Gene3D" id="3.40.1550.10">
    <property type="entry name" value="CheC-like"/>
    <property type="match status" value="1"/>
</dbReference>
<name>A0A1W1HKL3_9BACT</name>
<dbReference type="CDD" id="cd17906">
    <property type="entry name" value="CheX"/>
    <property type="match status" value="1"/>
</dbReference>
<evidence type="ECO:0000313" key="3">
    <source>
        <dbReference type="EMBL" id="SLM32955.1"/>
    </source>
</evidence>
<protein>
    <submittedName>
        <fullName evidence="3">CheC domain protein</fullName>
    </submittedName>
</protein>
<proteinExistence type="predicted"/>
<dbReference type="InterPro" id="IPR028976">
    <property type="entry name" value="CheC-like_sf"/>
</dbReference>
<organism evidence="3 4">
    <name type="scientific">Desulfamplus magnetovallimortis</name>
    <dbReference type="NCBI Taxonomy" id="1246637"/>
    <lineage>
        <taxon>Bacteria</taxon>
        <taxon>Pseudomonadati</taxon>
        <taxon>Thermodesulfobacteriota</taxon>
        <taxon>Desulfobacteria</taxon>
        <taxon>Desulfobacterales</taxon>
        <taxon>Desulfobacteraceae</taxon>
        <taxon>Desulfamplus</taxon>
    </lineage>
</organism>
<sequence length="151" mass="16336">MEAAVVNCFIEGTFHILDTTASVKVKPEKPYIKKNEVSKGVITGLLDIEGDINGTAAISFTEKSILGIVSTMFGEDMPEINEEITDAVGEIGNMISGHVNTKMTEMGKSVKVKLAGVKEGEKHAVGHSPGKKIVVFPFHTNRGDIWIEVCY</sequence>
<evidence type="ECO:0000259" key="2">
    <source>
        <dbReference type="Pfam" id="PF13690"/>
    </source>
</evidence>
<accession>A0A1W1HKL3</accession>
<keyword evidence="4" id="KW-1185">Reference proteome</keyword>
<reference evidence="3 4" key="1">
    <citation type="submission" date="2017-03" db="EMBL/GenBank/DDBJ databases">
        <authorList>
            <person name="Afonso C.L."/>
            <person name="Miller P.J."/>
            <person name="Scott M.A."/>
            <person name="Spackman E."/>
            <person name="Goraichik I."/>
            <person name="Dimitrov K.M."/>
            <person name="Suarez D.L."/>
            <person name="Swayne D.E."/>
        </authorList>
    </citation>
    <scope>NUCLEOTIDE SEQUENCE [LARGE SCALE GENOMIC DNA]</scope>
    <source>
        <strain evidence="3">PRJEB14757</strain>
    </source>
</reference>
<dbReference type="AlphaFoldDB" id="A0A1W1HKL3"/>
<dbReference type="RefSeq" id="WP_080802933.1">
    <property type="nucleotide sequence ID" value="NZ_LT828544.1"/>
</dbReference>
<evidence type="ECO:0000256" key="1">
    <source>
        <dbReference type="ARBA" id="ARBA00022500"/>
    </source>
</evidence>
<dbReference type="PANTHER" id="PTHR39452">
    <property type="entry name" value="CHEY-P PHOSPHATASE CHEX"/>
    <property type="match status" value="1"/>
</dbReference>
<dbReference type="OrthoDB" id="9790435at2"/>
<keyword evidence="1" id="KW-0145">Chemotaxis</keyword>
<dbReference type="SUPFAM" id="SSF103039">
    <property type="entry name" value="CheC-like"/>
    <property type="match status" value="1"/>
</dbReference>
<dbReference type="InterPro" id="IPR038756">
    <property type="entry name" value="CheX-like"/>
</dbReference>
<dbReference type="PANTHER" id="PTHR39452:SF1">
    <property type="entry name" value="CHEY-P PHOSPHATASE CHEX"/>
    <property type="match status" value="1"/>
</dbReference>
<dbReference type="InterPro" id="IPR028051">
    <property type="entry name" value="CheX-like_dom"/>
</dbReference>
<dbReference type="EMBL" id="FWEV01000329">
    <property type="protein sequence ID" value="SLM32955.1"/>
    <property type="molecule type" value="Genomic_DNA"/>
</dbReference>
<dbReference type="Pfam" id="PF13690">
    <property type="entry name" value="CheX"/>
    <property type="match status" value="1"/>
</dbReference>
<dbReference type="STRING" id="1246637.MTBBW1_830027"/>
<evidence type="ECO:0000313" key="4">
    <source>
        <dbReference type="Proteomes" id="UP000191931"/>
    </source>
</evidence>